<dbReference type="Proteomes" id="UP000245207">
    <property type="component" value="Unassembled WGS sequence"/>
</dbReference>
<reference evidence="7 8" key="1">
    <citation type="journal article" date="2018" name="Mol. Plant">
        <title>The genome of Artemisia annua provides insight into the evolution of Asteraceae family and artemisinin biosynthesis.</title>
        <authorList>
            <person name="Shen Q."/>
            <person name="Zhang L."/>
            <person name="Liao Z."/>
            <person name="Wang S."/>
            <person name="Yan T."/>
            <person name="Shi P."/>
            <person name="Liu M."/>
            <person name="Fu X."/>
            <person name="Pan Q."/>
            <person name="Wang Y."/>
            <person name="Lv Z."/>
            <person name="Lu X."/>
            <person name="Zhang F."/>
            <person name="Jiang W."/>
            <person name="Ma Y."/>
            <person name="Chen M."/>
            <person name="Hao X."/>
            <person name="Li L."/>
            <person name="Tang Y."/>
            <person name="Lv G."/>
            <person name="Zhou Y."/>
            <person name="Sun X."/>
            <person name="Brodelius P.E."/>
            <person name="Rose J.K.C."/>
            <person name="Tang K."/>
        </authorList>
    </citation>
    <scope>NUCLEOTIDE SEQUENCE [LARGE SCALE GENOMIC DNA]</scope>
    <source>
        <strain evidence="8">cv. Huhao1</strain>
        <tissue evidence="7">Leaf</tissue>
    </source>
</reference>
<dbReference type="Gene3D" id="3.40.1810.10">
    <property type="entry name" value="Transcription factor, MADS-box"/>
    <property type="match status" value="1"/>
</dbReference>
<comment type="caution">
    <text evidence="7">The sequence shown here is derived from an EMBL/GenBank/DDBJ whole genome shotgun (WGS) entry which is preliminary data.</text>
</comment>
<name>A0A2U1KSJ8_ARTAN</name>
<dbReference type="SUPFAM" id="SSF55455">
    <property type="entry name" value="SRF-like"/>
    <property type="match status" value="1"/>
</dbReference>
<dbReference type="GO" id="GO:0046983">
    <property type="term" value="F:protein dimerization activity"/>
    <property type="evidence" value="ECO:0007669"/>
    <property type="project" value="InterPro"/>
</dbReference>
<keyword evidence="8" id="KW-1185">Reference proteome</keyword>
<dbReference type="GO" id="GO:0003677">
    <property type="term" value="F:DNA binding"/>
    <property type="evidence" value="ECO:0007669"/>
    <property type="project" value="UniProtKB-KW"/>
</dbReference>
<organism evidence="7 8">
    <name type="scientific">Artemisia annua</name>
    <name type="common">Sweet wormwood</name>
    <dbReference type="NCBI Taxonomy" id="35608"/>
    <lineage>
        <taxon>Eukaryota</taxon>
        <taxon>Viridiplantae</taxon>
        <taxon>Streptophyta</taxon>
        <taxon>Embryophyta</taxon>
        <taxon>Tracheophyta</taxon>
        <taxon>Spermatophyta</taxon>
        <taxon>Magnoliopsida</taxon>
        <taxon>eudicotyledons</taxon>
        <taxon>Gunneridae</taxon>
        <taxon>Pentapetalae</taxon>
        <taxon>asterids</taxon>
        <taxon>campanulids</taxon>
        <taxon>Asterales</taxon>
        <taxon>Asteraceae</taxon>
        <taxon>Asteroideae</taxon>
        <taxon>Anthemideae</taxon>
        <taxon>Artemisiinae</taxon>
        <taxon>Artemisia</taxon>
    </lineage>
</organism>
<dbReference type="GO" id="GO:0005634">
    <property type="term" value="C:nucleus"/>
    <property type="evidence" value="ECO:0007669"/>
    <property type="project" value="UniProtKB-SubCell"/>
</dbReference>
<accession>A0A2U1KSJ8</accession>
<evidence type="ECO:0000256" key="4">
    <source>
        <dbReference type="ARBA" id="ARBA00023163"/>
    </source>
</evidence>
<proteinExistence type="predicted"/>
<keyword evidence="2" id="KW-0805">Transcription regulation</keyword>
<dbReference type="AlphaFoldDB" id="A0A2U1KSJ8"/>
<comment type="subcellular location">
    <subcellularLocation>
        <location evidence="1">Nucleus</location>
    </subcellularLocation>
</comment>
<evidence type="ECO:0000256" key="5">
    <source>
        <dbReference type="ARBA" id="ARBA00023242"/>
    </source>
</evidence>
<keyword evidence="4" id="KW-0804">Transcription</keyword>
<protein>
    <submittedName>
        <fullName evidence="7">Transcription factor, MADS-box</fullName>
    </submittedName>
</protein>
<dbReference type="InterPro" id="IPR036879">
    <property type="entry name" value="TF_MADSbox_sf"/>
</dbReference>
<evidence type="ECO:0000256" key="2">
    <source>
        <dbReference type="ARBA" id="ARBA00023015"/>
    </source>
</evidence>
<sequence>MSRHSGHLKKYDNPRQSDADYQAVYNITYRHSKEQLKKTSFTKYVGTHSKITQSFGLRFEDMGRGKVAMELINGEKKRKLVSIRRKGCLFRKARELATLCDVNVSMIDLSFGLGLKINKVKARIELLKSKKISDFEKLDGRDSLKMPLNNPNPITIMTRIDHNSNHSFVSDICHVSLLNHQMQQLLTAIIQ</sequence>
<evidence type="ECO:0000313" key="7">
    <source>
        <dbReference type="EMBL" id="PWA39716.1"/>
    </source>
</evidence>
<evidence type="ECO:0000259" key="6">
    <source>
        <dbReference type="PROSITE" id="PS50066"/>
    </source>
</evidence>
<gene>
    <name evidence="7" type="ORF">CTI12_AA569460</name>
</gene>
<dbReference type="OrthoDB" id="1161391at2759"/>
<evidence type="ECO:0000256" key="1">
    <source>
        <dbReference type="ARBA" id="ARBA00004123"/>
    </source>
</evidence>
<dbReference type="SMART" id="SM00432">
    <property type="entry name" value="MADS"/>
    <property type="match status" value="1"/>
</dbReference>
<keyword evidence="3" id="KW-0238">DNA-binding</keyword>
<evidence type="ECO:0000256" key="3">
    <source>
        <dbReference type="ARBA" id="ARBA00023125"/>
    </source>
</evidence>
<dbReference type="Pfam" id="PF00319">
    <property type="entry name" value="SRF-TF"/>
    <property type="match status" value="1"/>
</dbReference>
<evidence type="ECO:0000313" key="8">
    <source>
        <dbReference type="Proteomes" id="UP000245207"/>
    </source>
</evidence>
<keyword evidence="5" id="KW-0539">Nucleus</keyword>
<dbReference type="InterPro" id="IPR002100">
    <property type="entry name" value="TF_MADSbox"/>
</dbReference>
<dbReference type="EMBL" id="PKPP01014387">
    <property type="protein sequence ID" value="PWA39716.1"/>
    <property type="molecule type" value="Genomic_DNA"/>
</dbReference>
<feature type="domain" description="MADS-box" evidence="6">
    <location>
        <begin position="62"/>
        <end position="110"/>
    </location>
</feature>
<dbReference type="PROSITE" id="PS50066">
    <property type="entry name" value="MADS_BOX_2"/>
    <property type="match status" value="1"/>
</dbReference>